<feature type="transmembrane region" description="Helical" evidence="8">
    <location>
        <begin position="102"/>
        <end position="120"/>
    </location>
</feature>
<organism evidence="9 10">
    <name type="scientific">Cohnella hashimotonis</name>
    <dbReference type="NCBI Taxonomy" id="2826895"/>
    <lineage>
        <taxon>Bacteria</taxon>
        <taxon>Bacillati</taxon>
        <taxon>Bacillota</taxon>
        <taxon>Bacilli</taxon>
        <taxon>Bacillales</taxon>
        <taxon>Paenibacillaceae</taxon>
        <taxon>Cohnella</taxon>
    </lineage>
</organism>
<dbReference type="InterPro" id="IPR052017">
    <property type="entry name" value="TSUP"/>
</dbReference>
<comment type="subcellular location">
    <subcellularLocation>
        <location evidence="1 8">Cell membrane</location>
        <topology evidence="1 8">Multi-pass membrane protein</topology>
    </subcellularLocation>
</comment>
<comment type="similarity">
    <text evidence="2 8">Belongs to the 4-toluene sulfonate uptake permease (TSUP) (TC 2.A.102) family.</text>
</comment>
<keyword evidence="4 8" id="KW-1003">Cell membrane</keyword>
<keyword evidence="7 8" id="KW-0472">Membrane</keyword>
<gene>
    <name evidence="9" type="ORF">KB449_02935</name>
</gene>
<evidence type="ECO:0000256" key="8">
    <source>
        <dbReference type="RuleBase" id="RU363041"/>
    </source>
</evidence>
<name>A0ABT6TAM4_9BACL</name>
<evidence type="ECO:0000256" key="3">
    <source>
        <dbReference type="ARBA" id="ARBA00022448"/>
    </source>
</evidence>
<feature type="transmembrane region" description="Helical" evidence="8">
    <location>
        <begin position="196"/>
        <end position="220"/>
    </location>
</feature>
<feature type="transmembrane region" description="Helical" evidence="8">
    <location>
        <begin position="154"/>
        <end position="175"/>
    </location>
</feature>
<keyword evidence="6 8" id="KW-1133">Transmembrane helix</keyword>
<evidence type="ECO:0000256" key="4">
    <source>
        <dbReference type="ARBA" id="ARBA00022475"/>
    </source>
</evidence>
<dbReference type="EMBL" id="JAGRPV010000001">
    <property type="protein sequence ID" value="MDI4643893.1"/>
    <property type="molecule type" value="Genomic_DNA"/>
</dbReference>
<keyword evidence="3" id="KW-0813">Transport</keyword>
<comment type="caution">
    <text evidence="9">The sequence shown here is derived from an EMBL/GenBank/DDBJ whole genome shotgun (WGS) entry which is preliminary data.</text>
</comment>
<feature type="transmembrane region" description="Helical" evidence="8">
    <location>
        <begin position="129"/>
        <end position="148"/>
    </location>
</feature>
<evidence type="ECO:0000313" key="10">
    <source>
        <dbReference type="Proteomes" id="UP001161691"/>
    </source>
</evidence>
<dbReference type="RefSeq" id="WP_282906930.1">
    <property type="nucleotide sequence ID" value="NZ_JAGRPV010000001.1"/>
</dbReference>
<feature type="transmembrane region" description="Helical" evidence="8">
    <location>
        <begin position="7"/>
        <end position="33"/>
    </location>
</feature>
<accession>A0ABT6TAM4</accession>
<evidence type="ECO:0000256" key="7">
    <source>
        <dbReference type="ARBA" id="ARBA00023136"/>
    </source>
</evidence>
<proteinExistence type="inferred from homology"/>
<sequence>MDHISIGMLMLVVVGGFAAAFVDAVVGGGGLISLPVLLTAGLPPAAALGTNKLAGTLSSLTSTLSFFASGHVDVRAVRGLIPLSLLGAAAGTLTLRHVPSGFLKPMVVVMLTVIAVYTLLRREWGERASFVRFTASTAWLTGIAAFALGFYDGFFGPGTGSFLIFAFLLLGCDFVKAAGNAKALNFASNLASLATFLVLGSVHYAVGLLMGAAMIAGSWIGSRFAIRRGRAYIKPLFLVVCALLIGKQLLDLL</sequence>
<dbReference type="PANTHER" id="PTHR30269">
    <property type="entry name" value="TRANSMEMBRANE PROTEIN YFCA"/>
    <property type="match status" value="1"/>
</dbReference>
<dbReference type="Proteomes" id="UP001161691">
    <property type="component" value="Unassembled WGS sequence"/>
</dbReference>
<dbReference type="PANTHER" id="PTHR30269:SF0">
    <property type="entry name" value="MEMBRANE TRANSPORTER PROTEIN YFCA-RELATED"/>
    <property type="match status" value="1"/>
</dbReference>
<evidence type="ECO:0000256" key="2">
    <source>
        <dbReference type="ARBA" id="ARBA00009142"/>
    </source>
</evidence>
<protein>
    <recommendedName>
        <fullName evidence="8">Probable membrane transporter protein</fullName>
    </recommendedName>
</protein>
<evidence type="ECO:0000256" key="5">
    <source>
        <dbReference type="ARBA" id="ARBA00022692"/>
    </source>
</evidence>
<evidence type="ECO:0000313" key="9">
    <source>
        <dbReference type="EMBL" id="MDI4643893.1"/>
    </source>
</evidence>
<keyword evidence="5 8" id="KW-0812">Transmembrane</keyword>
<keyword evidence="10" id="KW-1185">Reference proteome</keyword>
<evidence type="ECO:0000256" key="6">
    <source>
        <dbReference type="ARBA" id="ARBA00022989"/>
    </source>
</evidence>
<evidence type="ECO:0000256" key="1">
    <source>
        <dbReference type="ARBA" id="ARBA00004651"/>
    </source>
</evidence>
<dbReference type="Pfam" id="PF01925">
    <property type="entry name" value="TauE"/>
    <property type="match status" value="1"/>
</dbReference>
<reference evidence="9" key="1">
    <citation type="submission" date="2023-04" db="EMBL/GenBank/DDBJ databases">
        <title>Comparative genomic analysis of Cohnella hashimotonis sp. nov., isolated from the International Space Station.</title>
        <authorList>
            <person name="Venkateswaran K."/>
            <person name="Simpson A."/>
        </authorList>
    </citation>
    <scope>NUCLEOTIDE SEQUENCE</scope>
    <source>
        <strain evidence="9">F6_2S_P_1</strain>
    </source>
</reference>
<dbReference type="InterPro" id="IPR002781">
    <property type="entry name" value="TM_pro_TauE-like"/>
</dbReference>